<comment type="caution">
    <text evidence="1">The sequence shown here is derived from an EMBL/GenBank/DDBJ whole genome shotgun (WGS) entry which is preliminary data.</text>
</comment>
<reference evidence="1 2" key="1">
    <citation type="submission" date="2020-08" db="EMBL/GenBank/DDBJ databases">
        <title>The Agave Microbiome: Exploring the role of microbial communities in plant adaptations to desert environments.</title>
        <authorList>
            <person name="Partida-Martinez L.P."/>
        </authorList>
    </citation>
    <scope>NUCLEOTIDE SEQUENCE [LARGE SCALE GENOMIC DNA]</scope>
    <source>
        <strain evidence="1 2">AS3.12</strain>
    </source>
</reference>
<evidence type="ECO:0000313" key="1">
    <source>
        <dbReference type="EMBL" id="MBB6507634.1"/>
    </source>
</evidence>
<dbReference type="EMBL" id="JACHBU010000002">
    <property type="protein sequence ID" value="MBB6507634.1"/>
    <property type="molecule type" value="Genomic_DNA"/>
</dbReference>
<dbReference type="InterPro" id="IPR046257">
    <property type="entry name" value="DUF6290"/>
</dbReference>
<proteinExistence type="predicted"/>
<dbReference type="RefSeq" id="WP_184654024.1">
    <property type="nucleotide sequence ID" value="NZ_JACHBU010000002.1"/>
</dbReference>
<sequence>MNKRVTIEIPEPMHRLLSRYTDLHGFDTDAYIAQVLHKHLEDLHDMAVADAYLKEVRNGNSRTYTMKHVERELGLNG</sequence>
<name>A0A7X0MQL8_9HYPH</name>
<dbReference type="Pfam" id="PF19807">
    <property type="entry name" value="DUF6290"/>
    <property type="match status" value="1"/>
</dbReference>
<dbReference type="AlphaFoldDB" id="A0A7X0MQL8"/>
<organism evidence="1 2">
    <name type="scientific">Rhizobium soli</name>
    <dbReference type="NCBI Taxonomy" id="424798"/>
    <lineage>
        <taxon>Bacteria</taxon>
        <taxon>Pseudomonadati</taxon>
        <taxon>Pseudomonadota</taxon>
        <taxon>Alphaproteobacteria</taxon>
        <taxon>Hyphomicrobiales</taxon>
        <taxon>Rhizobiaceae</taxon>
        <taxon>Rhizobium/Agrobacterium group</taxon>
        <taxon>Rhizobium</taxon>
    </lineage>
</organism>
<evidence type="ECO:0000313" key="2">
    <source>
        <dbReference type="Proteomes" id="UP000585437"/>
    </source>
</evidence>
<accession>A0A7X0MQL8</accession>
<keyword evidence="2" id="KW-1185">Reference proteome</keyword>
<dbReference type="Proteomes" id="UP000585437">
    <property type="component" value="Unassembled WGS sequence"/>
</dbReference>
<protein>
    <submittedName>
        <fullName evidence="1">RHH-type rel operon transcriptional repressor/antitoxin RelB</fullName>
    </submittedName>
</protein>
<gene>
    <name evidence="1" type="ORF">F4695_000966</name>
</gene>